<proteinExistence type="inferred from homology"/>
<dbReference type="InterPro" id="IPR001624">
    <property type="entry name" value="FliE"/>
</dbReference>
<dbReference type="HAMAP" id="MF_00724">
    <property type="entry name" value="FliE"/>
    <property type="match status" value="1"/>
</dbReference>
<evidence type="ECO:0000313" key="6">
    <source>
        <dbReference type="EMBL" id="OEH91257.1"/>
    </source>
</evidence>
<dbReference type="STRING" id="1305675.BFG57_06465"/>
<reference evidence="6 7" key="1">
    <citation type="submission" date="2016-08" db="EMBL/GenBank/DDBJ databases">
        <title>Genome of Bacillus solimangrovi GH2-4.</title>
        <authorList>
            <person name="Lim S."/>
            <person name="Kim B.-C."/>
        </authorList>
    </citation>
    <scope>NUCLEOTIDE SEQUENCE [LARGE SCALE GENOMIC DNA]</scope>
    <source>
        <strain evidence="6 7">GH2-4</strain>
    </source>
</reference>
<keyword evidence="6" id="KW-0969">Cilium</keyword>
<evidence type="ECO:0000313" key="7">
    <source>
        <dbReference type="Proteomes" id="UP000095209"/>
    </source>
</evidence>
<dbReference type="PANTHER" id="PTHR34653">
    <property type="match status" value="1"/>
</dbReference>
<dbReference type="GO" id="GO:0005198">
    <property type="term" value="F:structural molecule activity"/>
    <property type="evidence" value="ECO:0007669"/>
    <property type="project" value="UniProtKB-UniRule"/>
</dbReference>
<dbReference type="PRINTS" id="PR01006">
    <property type="entry name" value="FLGHOOKFLIE"/>
</dbReference>
<dbReference type="GO" id="GO:0071973">
    <property type="term" value="P:bacterial-type flagellum-dependent cell motility"/>
    <property type="evidence" value="ECO:0007669"/>
    <property type="project" value="InterPro"/>
</dbReference>
<evidence type="ECO:0000256" key="1">
    <source>
        <dbReference type="ARBA" id="ARBA00004117"/>
    </source>
</evidence>
<dbReference type="Pfam" id="PF02049">
    <property type="entry name" value="FliE"/>
    <property type="match status" value="1"/>
</dbReference>
<dbReference type="PANTHER" id="PTHR34653:SF1">
    <property type="entry name" value="FLAGELLAR HOOK-BASAL BODY COMPLEX PROTEIN FLIE"/>
    <property type="match status" value="1"/>
</dbReference>
<keyword evidence="6" id="KW-0966">Cell projection</keyword>
<evidence type="ECO:0000256" key="2">
    <source>
        <dbReference type="ARBA" id="ARBA00009272"/>
    </source>
</evidence>
<sequence>MKTTNFQPVTHILKPQQNQMKKITPAEAQSQFSTAFKQALDNVNETQIKSDEMTTKFIKGEITDLHTVMIASQKASVTRTLTVEVRDKVIEAYREIMRMQV</sequence>
<dbReference type="OrthoDB" id="9812413at2"/>
<gene>
    <name evidence="4" type="primary">fliE</name>
    <name evidence="6" type="ORF">BFG57_06465</name>
</gene>
<dbReference type="EMBL" id="MJEH01000063">
    <property type="protein sequence ID" value="OEH91257.1"/>
    <property type="molecule type" value="Genomic_DNA"/>
</dbReference>
<dbReference type="NCBIfam" id="TIGR00205">
    <property type="entry name" value="fliE"/>
    <property type="match status" value="1"/>
</dbReference>
<comment type="subcellular location">
    <subcellularLocation>
        <location evidence="1 4">Bacterial flagellum basal body</location>
    </subcellularLocation>
</comment>
<dbReference type="GO" id="GO:0003774">
    <property type="term" value="F:cytoskeletal motor activity"/>
    <property type="evidence" value="ECO:0007669"/>
    <property type="project" value="InterPro"/>
</dbReference>
<keyword evidence="7" id="KW-1185">Reference proteome</keyword>
<dbReference type="Proteomes" id="UP000095209">
    <property type="component" value="Unassembled WGS sequence"/>
</dbReference>
<dbReference type="AlphaFoldDB" id="A0A1E5LAY5"/>
<evidence type="ECO:0000256" key="5">
    <source>
        <dbReference type="NCBIfam" id="TIGR00205"/>
    </source>
</evidence>
<dbReference type="GO" id="GO:0009425">
    <property type="term" value="C:bacterial-type flagellum basal body"/>
    <property type="evidence" value="ECO:0007669"/>
    <property type="project" value="UniProtKB-SubCell"/>
</dbReference>
<accession>A0A1E5LAY5</accession>
<evidence type="ECO:0000256" key="3">
    <source>
        <dbReference type="ARBA" id="ARBA00023143"/>
    </source>
</evidence>
<dbReference type="RefSeq" id="WP_069718773.1">
    <property type="nucleotide sequence ID" value="NZ_MJEH01000063.1"/>
</dbReference>
<keyword evidence="3 4" id="KW-0975">Bacterial flagellum</keyword>
<evidence type="ECO:0000256" key="4">
    <source>
        <dbReference type="HAMAP-Rule" id="MF_00724"/>
    </source>
</evidence>
<organism evidence="6 7">
    <name type="scientific">Bacillus solimangrovi</name>
    <dbReference type="NCBI Taxonomy" id="1305675"/>
    <lineage>
        <taxon>Bacteria</taxon>
        <taxon>Bacillati</taxon>
        <taxon>Bacillota</taxon>
        <taxon>Bacilli</taxon>
        <taxon>Bacillales</taxon>
        <taxon>Bacillaceae</taxon>
        <taxon>Bacillus</taxon>
    </lineage>
</organism>
<comment type="caution">
    <text evidence="6">The sequence shown here is derived from an EMBL/GenBank/DDBJ whole genome shotgun (WGS) entry which is preliminary data.</text>
</comment>
<keyword evidence="6" id="KW-0282">Flagellum</keyword>
<protein>
    <recommendedName>
        <fullName evidence="4 5">Flagellar hook-basal body complex protein FliE</fullName>
    </recommendedName>
</protein>
<name>A0A1E5LAY5_9BACI</name>
<comment type="similarity">
    <text evidence="2 4">Belongs to the FliE family.</text>
</comment>